<sequence>MLGRILKLSSSARNRLVHEQRLFSTAATPYMLLRSSDAVEERLVSIDCFDPRKQETVKIPVPEEIQESVTIGSSRGWVCLKNIHDSSVRLTNVFNPACSSAKVVSLPPLPPANLVKVSNMALSASPDEEGCDCVVAVKFRPPIIGLCRPGDSGWTYIQTPEAPAVSKSNVMYSVTDQKFYLNTSSRLITTSSNFPPVSPYPRFHNEENVGLLILACRATPYLVETPSGEPLLVFWFKEMSESDPEKSESSFIVHDLRKSCHTRDIGNLCIFLGDKNEAFCVSATDYPGLHPNSVYFGSSDSGLGFFDLASLTLHYLTDSTTPDSMWLAPLH</sequence>
<evidence type="ECO:0000259" key="1">
    <source>
        <dbReference type="Pfam" id="PF03478"/>
    </source>
</evidence>
<organism evidence="2">
    <name type="scientific">Noccaea caerulescens</name>
    <name type="common">Alpine penny-cress</name>
    <name type="synonym">Thlaspi caerulescens</name>
    <dbReference type="NCBI Taxonomy" id="107243"/>
    <lineage>
        <taxon>Eukaryota</taxon>
        <taxon>Viridiplantae</taxon>
        <taxon>Streptophyta</taxon>
        <taxon>Embryophyta</taxon>
        <taxon>Tracheophyta</taxon>
        <taxon>Spermatophyta</taxon>
        <taxon>Magnoliopsida</taxon>
        <taxon>eudicotyledons</taxon>
        <taxon>Gunneridae</taxon>
        <taxon>Pentapetalae</taxon>
        <taxon>rosids</taxon>
        <taxon>malvids</taxon>
        <taxon>Brassicales</taxon>
        <taxon>Brassicaceae</taxon>
        <taxon>Coluteocarpeae</taxon>
        <taxon>Noccaea</taxon>
    </lineage>
</organism>
<proteinExistence type="predicted"/>
<evidence type="ECO:0000313" key="2">
    <source>
        <dbReference type="EMBL" id="JAU87994.1"/>
    </source>
</evidence>
<dbReference type="AlphaFoldDB" id="A0A1J3J660"/>
<gene>
    <name evidence="2" type="ORF">MP_TR14991_c0_g1_i1_g.43086</name>
</gene>
<accession>A0A1J3J660</accession>
<dbReference type="InterPro" id="IPR005174">
    <property type="entry name" value="KIB1-4_b-propeller"/>
</dbReference>
<protein>
    <recommendedName>
        <fullName evidence="1">KIB1-4 beta-propeller domain-containing protein</fullName>
    </recommendedName>
</protein>
<reference evidence="2" key="1">
    <citation type="submission" date="2016-07" db="EMBL/GenBank/DDBJ databases">
        <title>De novo transcriptome assembly of four accessions of the metal hyperaccumulator plant Noccaea caerulescens.</title>
        <authorList>
            <person name="Blande D."/>
            <person name="Halimaa P."/>
            <person name="Tervahauta A.I."/>
            <person name="Aarts M.G."/>
            <person name="Karenlampi S.O."/>
        </authorList>
    </citation>
    <scope>NUCLEOTIDE SEQUENCE</scope>
</reference>
<dbReference type="PANTHER" id="PTHR44259">
    <property type="entry name" value="OS07G0183000 PROTEIN-RELATED"/>
    <property type="match status" value="1"/>
</dbReference>
<dbReference type="InterPro" id="IPR050942">
    <property type="entry name" value="F-box_BR-signaling"/>
</dbReference>
<dbReference type="PANTHER" id="PTHR44259:SF105">
    <property type="entry name" value="DUF295 DOMAIN-CONTAINING PROTEIN"/>
    <property type="match status" value="1"/>
</dbReference>
<dbReference type="Pfam" id="PF03478">
    <property type="entry name" value="Beta-prop_KIB1-4"/>
    <property type="match status" value="1"/>
</dbReference>
<name>A0A1J3J660_NOCCA</name>
<feature type="domain" description="KIB1-4 beta-propeller" evidence="1">
    <location>
        <begin position="49"/>
        <end position="307"/>
    </location>
</feature>
<dbReference type="EMBL" id="GEVM01017944">
    <property type="protein sequence ID" value="JAU87994.1"/>
    <property type="molecule type" value="Transcribed_RNA"/>
</dbReference>